<dbReference type="Gene3D" id="1.25.40.10">
    <property type="entry name" value="Tetratricopeptide repeat domain"/>
    <property type="match status" value="1"/>
</dbReference>
<evidence type="ECO:0000313" key="13">
    <source>
        <dbReference type="Proteomes" id="UP000218615"/>
    </source>
</evidence>
<keyword evidence="13" id="KW-1185">Reference proteome</keyword>
<keyword evidence="6 10" id="KW-0802">TPR repeat</keyword>
<evidence type="ECO:0000313" key="12">
    <source>
        <dbReference type="EMBL" id="SNQ59743.1"/>
    </source>
</evidence>
<dbReference type="PROSITE" id="PS50005">
    <property type="entry name" value="TPR"/>
    <property type="match status" value="2"/>
</dbReference>
<evidence type="ECO:0000256" key="3">
    <source>
        <dbReference type="ARBA" id="ARBA00022490"/>
    </source>
</evidence>
<keyword evidence="5" id="KW-0677">Repeat</keyword>
<keyword evidence="9" id="KW-0206">Cytoskeleton</keyword>
<comment type="similarity">
    <text evidence="2">Belongs to the kinesin light chain family.</text>
</comment>
<name>A0A284VKI7_9EURY</name>
<feature type="repeat" description="TPR" evidence="10">
    <location>
        <begin position="170"/>
        <end position="203"/>
    </location>
</feature>
<organism evidence="12 13">
    <name type="scientific">Candidatus Methanoperedens nitratireducens</name>
    <dbReference type="NCBI Taxonomy" id="1392998"/>
    <lineage>
        <taxon>Archaea</taxon>
        <taxon>Methanobacteriati</taxon>
        <taxon>Methanobacteriota</taxon>
        <taxon>Stenosarchaea group</taxon>
        <taxon>Methanomicrobia</taxon>
        <taxon>Methanosarcinales</taxon>
        <taxon>ANME-2 cluster</taxon>
        <taxon>Candidatus Methanoperedentaceae</taxon>
        <taxon>Candidatus Methanoperedens</taxon>
    </lineage>
</organism>
<dbReference type="EMBL" id="FZMP01000036">
    <property type="protein sequence ID" value="SNQ59743.1"/>
    <property type="molecule type" value="Genomic_DNA"/>
</dbReference>
<evidence type="ECO:0000256" key="9">
    <source>
        <dbReference type="ARBA" id="ARBA00023212"/>
    </source>
</evidence>
<dbReference type="PROSITE" id="PS50293">
    <property type="entry name" value="TPR_REGION"/>
    <property type="match status" value="1"/>
</dbReference>
<feature type="repeat" description="TPR" evidence="10">
    <location>
        <begin position="212"/>
        <end position="245"/>
    </location>
</feature>
<dbReference type="GO" id="GO:0005737">
    <property type="term" value="C:cytoplasm"/>
    <property type="evidence" value="ECO:0007669"/>
    <property type="project" value="TreeGrafter"/>
</dbReference>
<dbReference type="SMART" id="SM00028">
    <property type="entry name" value="TPR"/>
    <property type="match status" value="3"/>
</dbReference>
<dbReference type="Proteomes" id="UP000218615">
    <property type="component" value="Unassembled WGS sequence"/>
</dbReference>
<dbReference type="GO" id="GO:0007018">
    <property type="term" value="P:microtubule-based movement"/>
    <property type="evidence" value="ECO:0007669"/>
    <property type="project" value="TreeGrafter"/>
</dbReference>
<evidence type="ECO:0000256" key="1">
    <source>
        <dbReference type="ARBA" id="ARBA00004245"/>
    </source>
</evidence>
<evidence type="ECO:0000256" key="5">
    <source>
        <dbReference type="ARBA" id="ARBA00022737"/>
    </source>
</evidence>
<gene>
    <name evidence="12" type="ORF">MNV_1300019</name>
</gene>
<dbReference type="Pfam" id="PF13424">
    <property type="entry name" value="TPR_12"/>
    <property type="match status" value="2"/>
</dbReference>
<dbReference type="AlphaFoldDB" id="A0A284VKI7"/>
<evidence type="ECO:0000256" key="10">
    <source>
        <dbReference type="PROSITE-ProRule" id="PRU00339"/>
    </source>
</evidence>
<keyword evidence="8" id="KW-0505">Motor protein</keyword>
<reference evidence="13" key="1">
    <citation type="submission" date="2017-06" db="EMBL/GenBank/DDBJ databases">
        <authorList>
            <person name="Cremers G."/>
        </authorList>
    </citation>
    <scope>NUCLEOTIDE SEQUENCE [LARGE SCALE GENOMIC DNA]</scope>
</reference>
<evidence type="ECO:0000256" key="8">
    <source>
        <dbReference type="ARBA" id="ARBA00023175"/>
    </source>
</evidence>
<dbReference type="InterPro" id="IPR002151">
    <property type="entry name" value="Kinesin_light"/>
</dbReference>
<dbReference type="OrthoDB" id="137887at2157"/>
<keyword evidence="7" id="KW-0175">Coiled coil</keyword>
<dbReference type="SUPFAM" id="SSF48452">
    <property type="entry name" value="TPR-like"/>
    <property type="match status" value="2"/>
</dbReference>
<dbReference type="InterPro" id="IPR019734">
    <property type="entry name" value="TPR_rpt"/>
</dbReference>
<feature type="domain" description="DUF7779" evidence="11">
    <location>
        <begin position="27"/>
        <end position="76"/>
    </location>
</feature>
<dbReference type="GO" id="GO:0019894">
    <property type="term" value="F:kinesin binding"/>
    <property type="evidence" value="ECO:0007669"/>
    <property type="project" value="TreeGrafter"/>
</dbReference>
<dbReference type="GO" id="GO:0005871">
    <property type="term" value="C:kinesin complex"/>
    <property type="evidence" value="ECO:0007669"/>
    <property type="project" value="InterPro"/>
</dbReference>
<comment type="subcellular location">
    <subcellularLocation>
        <location evidence="1">Cytoplasm</location>
        <location evidence="1">Cytoskeleton</location>
    </subcellularLocation>
</comment>
<dbReference type="PANTHER" id="PTHR45783">
    <property type="entry name" value="KINESIN LIGHT CHAIN"/>
    <property type="match status" value="1"/>
</dbReference>
<sequence>MNPFSIPLELIAAGATELGPILSVALVNIESDPVALDELLEPLTQYSLIRRNSTSRTYSIHRMVQAVLKDGMDTDTRRLWIERAVRAVNRAFSDTDFSNWSLCESLLSHVQTCAELIEKWILESQEATRLLDQAGGYLCERARFVEAEELCKQSLEIREKTLGQDHLDVADSLNNLGVLYHDQGKYDEAEQLHKRALEIRKKVLKPDHPDVANNLNNLALLYHKQGKYIKAKPFYIQAIKITEKSLGQNHPDLATFLKNYAGLLRKINWNREAVKMEARAKAIRAKQKQASKVAKN</sequence>
<dbReference type="Pfam" id="PF25000">
    <property type="entry name" value="DUF7779"/>
    <property type="match status" value="1"/>
</dbReference>
<keyword evidence="3" id="KW-0963">Cytoplasm</keyword>
<keyword evidence="4" id="KW-0493">Microtubule</keyword>
<dbReference type="RefSeq" id="WP_218837884.1">
    <property type="nucleotide sequence ID" value="NZ_FZMP01000036.1"/>
</dbReference>
<protein>
    <recommendedName>
        <fullName evidence="11">DUF7779 domain-containing protein</fullName>
    </recommendedName>
</protein>
<evidence type="ECO:0000256" key="6">
    <source>
        <dbReference type="ARBA" id="ARBA00022803"/>
    </source>
</evidence>
<dbReference type="InterPro" id="IPR011990">
    <property type="entry name" value="TPR-like_helical_dom_sf"/>
</dbReference>
<dbReference type="PRINTS" id="PR00381">
    <property type="entry name" value="KINESINLIGHT"/>
</dbReference>
<proteinExistence type="inferred from homology"/>
<dbReference type="GO" id="GO:0005874">
    <property type="term" value="C:microtubule"/>
    <property type="evidence" value="ECO:0007669"/>
    <property type="project" value="UniProtKB-KW"/>
</dbReference>
<evidence type="ECO:0000256" key="7">
    <source>
        <dbReference type="ARBA" id="ARBA00023054"/>
    </source>
</evidence>
<dbReference type="InterPro" id="IPR056681">
    <property type="entry name" value="DUF7779"/>
</dbReference>
<evidence type="ECO:0000256" key="4">
    <source>
        <dbReference type="ARBA" id="ARBA00022701"/>
    </source>
</evidence>
<evidence type="ECO:0000256" key="2">
    <source>
        <dbReference type="ARBA" id="ARBA00009622"/>
    </source>
</evidence>
<evidence type="ECO:0000259" key="11">
    <source>
        <dbReference type="Pfam" id="PF25000"/>
    </source>
</evidence>
<dbReference type="PANTHER" id="PTHR45783:SF3">
    <property type="entry name" value="KINESIN LIGHT CHAIN"/>
    <property type="match status" value="1"/>
</dbReference>
<accession>A0A284VKI7</accession>